<reference evidence="2" key="1">
    <citation type="journal article" date="2012" name="Nat. Biotechnol.">
        <title>Reference genome sequence of the model plant Setaria.</title>
        <authorList>
            <person name="Bennetzen J.L."/>
            <person name="Schmutz J."/>
            <person name="Wang H."/>
            <person name="Percifield R."/>
            <person name="Hawkins J."/>
            <person name="Pontaroli A.C."/>
            <person name="Estep M."/>
            <person name="Feng L."/>
            <person name="Vaughn J.N."/>
            <person name="Grimwood J."/>
            <person name="Jenkins J."/>
            <person name="Barry K."/>
            <person name="Lindquist E."/>
            <person name="Hellsten U."/>
            <person name="Deshpande S."/>
            <person name="Wang X."/>
            <person name="Wu X."/>
            <person name="Mitros T."/>
            <person name="Triplett J."/>
            <person name="Yang X."/>
            <person name="Ye C.Y."/>
            <person name="Mauro-Herrera M."/>
            <person name="Wang L."/>
            <person name="Li P."/>
            <person name="Sharma M."/>
            <person name="Sharma R."/>
            <person name="Ronald P.C."/>
            <person name="Panaud O."/>
            <person name="Kellogg E.A."/>
            <person name="Brutnell T.P."/>
            <person name="Doust A.N."/>
            <person name="Tuskan G.A."/>
            <person name="Rokhsar D."/>
            <person name="Devos K.M."/>
        </authorList>
    </citation>
    <scope>NUCLEOTIDE SEQUENCE [LARGE SCALE GENOMIC DNA]</scope>
    <source>
        <strain evidence="2">cv. Yugu1</strain>
    </source>
</reference>
<dbReference type="Gramene" id="KQK87973">
    <property type="protein sequence ID" value="KQK87973"/>
    <property type="gene ID" value="SETIT_039344mg"/>
</dbReference>
<sequence length="37" mass="4134">MKVRLAATCPDTFPDGVMDQRDMFIDAFSDVTTIVEP</sequence>
<name>K4AKC1_SETIT</name>
<dbReference type="InParanoid" id="K4AKC1"/>
<dbReference type="EnsemblPlants" id="KQK87973">
    <property type="protein sequence ID" value="KQK87973"/>
    <property type="gene ID" value="SETIT_039344mg"/>
</dbReference>
<proteinExistence type="predicted"/>
<dbReference type="EMBL" id="AGNK02005466">
    <property type="status" value="NOT_ANNOTATED_CDS"/>
    <property type="molecule type" value="Genomic_DNA"/>
</dbReference>
<reference evidence="1" key="2">
    <citation type="submission" date="2018-08" db="UniProtKB">
        <authorList>
            <consortium name="EnsemblPlants"/>
        </authorList>
    </citation>
    <scope>IDENTIFICATION</scope>
    <source>
        <strain evidence="1">Yugu1</strain>
    </source>
</reference>
<keyword evidence="2" id="KW-1185">Reference proteome</keyword>
<accession>K4AKC1</accession>
<evidence type="ECO:0000313" key="1">
    <source>
        <dbReference type="EnsemblPlants" id="KQK87973"/>
    </source>
</evidence>
<dbReference type="HOGENOM" id="CLU_3352009_0_0_1"/>
<evidence type="ECO:0000313" key="2">
    <source>
        <dbReference type="Proteomes" id="UP000004995"/>
    </source>
</evidence>
<dbReference type="Proteomes" id="UP000004995">
    <property type="component" value="Unassembled WGS sequence"/>
</dbReference>
<organism evidence="1 2">
    <name type="scientific">Setaria italica</name>
    <name type="common">Foxtail millet</name>
    <name type="synonym">Panicum italicum</name>
    <dbReference type="NCBI Taxonomy" id="4555"/>
    <lineage>
        <taxon>Eukaryota</taxon>
        <taxon>Viridiplantae</taxon>
        <taxon>Streptophyta</taxon>
        <taxon>Embryophyta</taxon>
        <taxon>Tracheophyta</taxon>
        <taxon>Spermatophyta</taxon>
        <taxon>Magnoliopsida</taxon>
        <taxon>Liliopsida</taxon>
        <taxon>Poales</taxon>
        <taxon>Poaceae</taxon>
        <taxon>PACMAD clade</taxon>
        <taxon>Panicoideae</taxon>
        <taxon>Panicodae</taxon>
        <taxon>Paniceae</taxon>
        <taxon>Cenchrinae</taxon>
        <taxon>Setaria</taxon>
    </lineage>
</organism>
<protein>
    <submittedName>
        <fullName evidence="1">Uncharacterized protein</fullName>
    </submittedName>
</protein>
<dbReference type="AlphaFoldDB" id="K4AKC1"/>